<evidence type="ECO:0000313" key="2">
    <source>
        <dbReference type="EMBL" id="KAB8269074.1"/>
    </source>
</evidence>
<dbReference type="EMBL" id="ML732854">
    <property type="protein sequence ID" value="KAB8269074.1"/>
    <property type="molecule type" value="Genomic_DNA"/>
</dbReference>
<organism evidence="2 3">
    <name type="scientific">Aspergillus minisclerotigenes</name>
    <dbReference type="NCBI Taxonomy" id="656917"/>
    <lineage>
        <taxon>Eukaryota</taxon>
        <taxon>Fungi</taxon>
        <taxon>Dikarya</taxon>
        <taxon>Ascomycota</taxon>
        <taxon>Pezizomycotina</taxon>
        <taxon>Eurotiomycetes</taxon>
        <taxon>Eurotiomycetidae</taxon>
        <taxon>Eurotiales</taxon>
        <taxon>Aspergillaceae</taxon>
        <taxon>Aspergillus</taxon>
        <taxon>Aspergillus subgen. Circumdati</taxon>
    </lineage>
</organism>
<proteinExistence type="predicted"/>
<evidence type="ECO:0000256" key="1">
    <source>
        <dbReference type="SAM" id="MobiDB-lite"/>
    </source>
</evidence>
<keyword evidence="3" id="KW-1185">Reference proteome</keyword>
<name>A0A5N6ISJ8_9EURO</name>
<feature type="region of interest" description="Disordered" evidence="1">
    <location>
        <begin position="81"/>
        <end position="124"/>
    </location>
</feature>
<evidence type="ECO:0000313" key="3">
    <source>
        <dbReference type="Proteomes" id="UP000326289"/>
    </source>
</evidence>
<protein>
    <submittedName>
        <fullName evidence="2">Uncharacterized protein</fullName>
    </submittedName>
</protein>
<dbReference type="AlphaFoldDB" id="A0A5N6ISJ8"/>
<sequence>MSHCLSLSFAARTNSLIRQPMFANEHGRVRQPMTILWKRNEYRRYDVETDMTIRPAILGPMKEQRTKRLVACMSPRLLRTVAAETENAPQDDGRRSSDVPPRRFSGIGGRGAGVLGKTSEGWRF</sequence>
<reference evidence="2 3" key="1">
    <citation type="submission" date="2019-04" db="EMBL/GenBank/DDBJ databases">
        <title>Fungal friends and foes A comparative genomics study of 23 Aspergillus species from section Flavi.</title>
        <authorList>
            <consortium name="DOE Joint Genome Institute"/>
            <person name="Kjaerbolling I."/>
            <person name="Vesth T.C."/>
            <person name="Frisvad J.C."/>
            <person name="Nybo J.L."/>
            <person name="Theobald S."/>
            <person name="Kildgaard S."/>
            <person name="Petersen T.I."/>
            <person name="Kuo A."/>
            <person name="Sato A."/>
            <person name="Lyhne E.K."/>
            <person name="Kogle M.E."/>
            <person name="Wiebenga A."/>
            <person name="Kun R.S."/>
            <person name="Lubbers R.J."/>
            <person name="Makela M.R."/>
            <person name="Barry K."/>
            <person name="Chovatia M."/>
            <person name="Clum A."/>
            <person name="Daum C."/>
            <person name="Haridas S."/>
            <person name="He G."/>
            <person name="LaButti K."/>
            <person name="Lipzen A."/>
            <person name="Mondo S."/>
            <person name="Pangilinan J."/>
            <person name="Riley R."/>
            <person name="Salamov A."/>
            <person name="Simmons B.A."/>
            <person name="Magnuson J.K."/>
            <person name="Henrissat B."/>
            <person name="Mortensen U.H."/>
            <person name="Larsen T.O."/>
            <person name="De vries R.P."/>
            <person name="Grigoriev I.V."/>
            <person name="Machida M."/>
            <person name="Baker S.E."/>
            <person name="Andersen M.R."/>
        </authorList>
    </citation>
    <scope>NUCLEOTIDE SEQUENCE [LARGE SCALE GENOMIC DNA]</scope>
    <source>
        <strain evidence="2 3">CBS 117635</strain>
    </source>
</reference>
<accession>A0A5N6ISJ8</accession>
<dbReference type="Proteomes" id="UP000326289">
    <property type="component" value="Unassembled WGS sequence"/>
</dbReference>
<gene>
    <name evidence="2" type="ORF">BDV30DRAFT_195124</name>
</gene>
<feature type="compositionally biased region" description="Basic and acidic residues" evidence="1">
    <location>
        <begin position="91"/>
        <end position="101"/>
    </location>
</feature>